<evidence type="ECO:0000256" key="8">
    <source>
        <dbReference type="SAM" id="MobiDB-lite"/>
    </source>
</evidence>
<proteinExistence type="inferred from homology"/>
<dbReference type="FunFam" id="1.20.940.10:FF:000017">
    <property type="entry name" value="Prp18 domain containing protein, putative"/>
    <property type="match status" value="1"/>
</dbReference>
<organism evidence="10 11">
    <name type="scientific">Trypanosoma brucei equiperdum</name>
    <dbReference type="NCBI Taxonomy" id="630700"/>
    <lineage>
        <taxon>Eukaryota</taxon>
        <taxon>Discoba</taxon>
        <taxon>Euglenozoa</taxon>
        <taxon>Kinetoplastea</taxon>
        <taxon>Metakinetoplastina</taxon>
        <taxon>Trypanosomatida</taxon>
        <taxon>Trypanosomatidae</taxon>
        <taxon>Trypanosoma</taxon>
    </lineage>
</organism>
<comment type="similarity">
    <text evidence="2">Belongs to the PRP18 family.</text>
</comment>
<dbReference type="InterPro" id="IPR039979">
    <property type="entry name" value="PRPF18"/>
</dbReference>
<feature type="region of interest" description="Disordered" evidence="8">
    <location>
        <begin position="1"/>
        <end position="24"/>
    </location>
</feature>
<comment type="subcellular location">
    <subcellularLocation>
        <location evidence="1">Nucleus</location>
    </subcellularLocation>
</comment>
<dbReference type="Gene3D" id="1.20.940.10">
    <property type="entry name" value="Functional domain of the splicing factor Prp18"/>
    <property type="match status" value="1"/>
</dbReference>
<name>A0A3L6L606_9TRYP</name>
<keyword evidence="4" id="KW-0507">mRNA processing</keyword>
<sequence>MSFDGLRGRLKKKTSAPTTDGLGVSGNSIDLSDSVYAAAVQEACTNHRSRKRQRSPISDVLTEQLVREGNAGGTTSTPAVAEVSITPAARPRHLTEEEFLKRCVVSEKALGRCVERMSRALVEPAVFGSLEIRDKDIAGDDVVLLGSRVSALPLPLCRFLVQRLQCVSTSSVVSDAAYQEEEYNLLFALGEVEACQRQACVSIPEQLEGLIAVLQTYWLALCLYWRAALCGSLSGNPSHQGGWSYDVYLLQHHALPDTVRNTHGRQVALGLEAWRKATRVRQDAFDFLALVLHDMLVLTRRLWRGGVSGVSDEESCAIPVDMAKNLFLLQKLLRSRDFPGCRQLYVDLTLGTANWKLGLFSGGEVHMRRSMERIERRRIAHLLHNENALRLLHAVRELMDFVQQHEAVLQDCFFFTFNSDENGPNKETAG</sequence>
<evidence type="ECO:0000313" key="11">
    <source>
        <dbReference type="Proteomes" id="UP000266743"/>
    </source>
</evidence>
<keyword evidence="6" id="KW-0508">mRNA splicing</keyword>
<feature type="domain" description="Prp18" evidence="9">
    <location>
        <begin position="317"/>
        <end position="405"/>
    </location>
</feature>
<evidence type="ECO:0000259" key="9">
    <source>
        <dbReference type="Pfam" id="PF02840"/>
    </source>
</evidence>
<dbReference type="EMBL" id="QSBY01000007">
    <property type="protein sequence ID" value="RHW71578.1"/>
    <property type="molecule type" value="Genomic_DNA"/>
</dbReference>
<dbReference type="Pfam" id="PF02840">
    <property type="entry name" value="Prp18"/>
    <property type="match status" value="1"/>
</dbReference>
<evidence type="ECO:0000256" key="1">
    <source>
        <dbReference type="ARBA" id="ARBA00004123"/>
    </source>
</evidence>
<keyword evidence="7" id="KW-0539">Nucleus</keyword>
<evidence type="ECO:0000256" key="5">
    <source>
        <dbReference type="ARBA" id="ARBA00022728"/>
    </source>
</evidence>
<dbReference type="GO" id="GO:0000350">
    <property type="term" value="P:generation of catalytic spliceosome for second transesterification step"/>
    <property type="evidence" value="ECO:0007669"/>
    <property type="project" value="TreeGrafter"/>
</dbReference>
<dbReference type="PANTHER" id="PTHR13007:SF19">
    <property type="entry name" value="PRE-MRNA-SPLICING FACTOR 18"/>
    <property type="match status" value="1"/>
</dbReference>
<dbReference type="SUPFAM" id="SSF47938">
    <property type="entry name" value="Functional domain of the splicing factor Prp18"/>
    <property type="match status" value="1"/>
</dbReference>
<dbReference type="Proteomes" id="UP000266743">
    <property type="component" value="Chromosome 7"/>
</dbReference>
<keyword evidence="5" id="KW-0747">Spliceosome</keyword>
<evidence type="ECO:0000256" key="6">
    <source>
        <dbReference type="ARBA" id="ARBA00023187"/>
    </source>
</evidence>
<dbReference type="InterPro" id="IPR004098">
    <property type="entry name" value="Prp18"/>
</dbReference>
<dbReference type="GO" id="GO:0046540">
    <property type="term" value="C:U4/U6 x U5 tri-snRNP complex"/>
    <property type="evidence" value="ECO:0007669"/>
    <property type="project" value="TreeGrafter"/>
</dbReference>
<gene>
    <name evidence="10" type="ORF">DPX39_070036600</name>
</gene>
<dbReference type="GO" id="GO:0005682">
    <property type="term" value="C:U5 snRNP"/>
    <property type="evidence" value="ECO:0007669"/>
    <property type="project" value="TreeGrafter"/>
</dbReference>
<evidence type="ECO:0000256" key="7">
    <source>
        <dbReference type="ARBA" id="ARBA00023242"/>
    </source>
</evidence>
<accession>A0A3L6L606</accession>
<evidence type="ECO:0000256" key="4">
    <source>
        <dbReference type="ARBA" id="ARBA00022664"/>
    </source>
</evidence>
<comment type="caution">
    <text evidence="10">The sequence shown here is derived from an EMBL/GenBank/DDBJ whole genome shotgun (WGS) entry which is preliminary data.</text>
</comment>
<evidence type="ECO:0000256" key="2">
    <source>
        <dbReference type="ARBA" id="ARBA00008137"/>
    </source>
</evidence>
<dbReference type="AlphaFoldDB" id="A0A3L6L606"/>
<dbReference type="PANTHER" id="PTHR13007">
    <property type="entry name" value="PRE-MRNA SPLICING FACTOR-RELATED"/>
    <property type="match status" value="1"/>
</dbReference>
<reference evidence="10 11" key="1">
    <citation type="submission" date="2018-09" db="EMBL/GenBank/DDBJ databases">
        <title>whole genome sequence of T. equiperdum IVM-t1 strain.</title>
        <authorList>
            <person name="Suganuma K."/>
        </authorList>
    </citation>
    <scope>NUCLEOTIDE SEQUENCE [LARGE SCALE GENOMIC DNA]</scope>
    <source>
        <strain evidence="10 11">IVM-t1</strain>
    </source>
</reference>
<dbReference type="GO" id="GO:0071021">
    <property type="term" value="C:U2-type post-spliceosomal complex"/>
    <property type="evidence" value="ECO:0007669"/>
    <property type="project" value="TreeGrafter"/>
</dbReference>
<evidence type="ECO:0000313" key="10">
    <source>
        <dbReference type="EMBL" id="RHW71578.1"/>
    </source>
</evidence>
<evidence type="ECO:0000256" key="3">
    <source>
        <dbReference type="ARBA" id="ARBA00018242"/>
    </source>
</evidence>
<protein>
    <recommendedName>
        <fullName evidence="3">Pre-mRNA-splicing factor 18</fullName>
    </recommendedName>
</protein>